<evidence type="ECO:0000313" key="2">
    <source>
        <dbReference type="EMBL" id="OJT06041.1"/>
    </source>
</evidence>
<evidence type="ECO:0000313" key="3">
    <source>
        <dbReference type="Proteomes" id="UP000184267"/>
    </source>
</evidence>
<proteinExistence type="predicted"/>
<dbReference type="AlphaFoldDB" id="A0A1M2VEH2"/>
<protein>
    <submittedName>
        <fullName evidence="2">Uncharacterized protein</fullName>
    </submittedName>
</protein>
<name>A0A1M2VEH2_TRAPU</name>
<feature type="region of interest" description="Disordered" evidence="1">
    <location>
        <begin position="29"/>
        <end position="145"/>
    </location>
</feature>
<comment type="caution">
    <text evidence="2">The sequence shown here is derived from an EMBL/GenBank/DDBJ whole genome shotgun (WGS) entry which is preliminary data.</text>
</comment>
<dbReference type="Proteomes" id="UP000184267">
    <property type="component" value="Unassembled WGS sequence"/>
</dbReference>
<evidence type="ECO:0000256" key="1">
    <source>
        <dbReference type="SAM" id="MobiDB-lite"/>
    </source>
</evidence>
<feature type="compositionally biased region" description="Low complexity" evidence="1">
    <location>
        <begin position="120"/>
        <end position="129"/>
    </location>
</feature>
<organism evidence="2 3">
    <name type="scientific">Trametes pubescens</name>
    <name type="common">White-rot fungus</name>
    <dbReference type="NCBI Taxonomy" id="154538"/>
    <lineage>
        <taxon>Eukaryota</taxon>
        <taxon>Fungi</taxon>
        <taxon>Dikarya</taxon>
        <taxon>Basidiomycota</taxon>
        <taxon>Agaricomycotina</taxon>
        <taxon>Agaricomycetes</taxon>
        <taxon>Polyporales</taxon>
        <taxon>Polyporaceae</taxon>
        <taxon>Trametes</taxon>
    </lineage>
</organism>
<gene>
    <name evidence="2" type="ORF">TRAPUB_3109</name>
</gene>
<dbReference type="EMBL" id="MNAD01001359">
    <property type="protein sequence ID" value="OJT06041.1"/>
    <property type="molecule type" value="Genomic_DNA"/>
</dbReference>
<reference evidence="2 3" key="1">
    <citation type="submission" date="2016-10" db="EMBL/GenBank/DDBJ databases">
        <title>Genome sequence of the basidiomycete white-rot fungus Trametes pubescens.</title>
        <authorList>
            <person name="Makela M.R."/>
            <person name="Granchi Z."/>
            <person name="Peng M."/>
            <person name="De Vries R.P."/>
            <person name="Grigoriev I."/>
            <person name="Riley R."/>
            <person name="Hilden K."/>
        </authorList>
    </citation>
    <scope>NUCLEOTIDE SEQUENCE [LARGE SCALE GENOMIC DNA]</scope>
    <source>
        <strain evidence="2 3">FBCC735</strain>
    </source>
</reference>
<feature type="compositionally biased region" description="Basic and acidic residues" evidence="1">
    <location>
        <begin position="136"/>
        <end position="145"/>
    </location>
</feature>
<accession>A0A1M2VEH2</accession>
<keyword evidence="3" id="KW-1185">Reference proteome</keyword>
<feature type="compositionally biased region" description="Basic and acidic residues" evidence="1">
    <location>
        <begin position="93"/>
        <end position="103"/>
    </location>
</feature>
<sequence>MANCSHVQHHRVCCAVQLGHARTITADHARPAAGVAPSTCPSTSRRKPRTANRAAPPVPGNLPLESAGHLPSSTEFRLRAKALGSQMETQQQPERKDSLDRKPAVKVTSPEGEAWGDDPAAAAAAQAAALENPNMKGKEKQTRVP</sequence>